<sequence length="785" mass="88852">MSYSDNIVTLSRSELSLALSKAEVLNNLCGRLNSASILPLSFFTFGEWKRERYKHIDAAKQLGAELIVRSSCLSEDNDNGSQAGKYTSLLNVKNTTEALRHAISEVFTSYGNAREGDQVFIQPMLDTPDFVGVAFNREPSSNGNYYVVSADTTGDTQSVTSGADSTIQNWFIRHDAKPDEKWLVQLLELFEELHSLYGKRPLDIEFAIKKNKLYLLQVRPLVLAQKQEIHENQENIKQYELELSCIEKKLRRMSTRHPYLCGEQTLFGVMPDWNPAEIIGIKPKPLALSLYKELVTDRVWAQQRFNYGYRNVYNHPLLLVLGGTPFVDIRASFNSFIPNTLEDALAEKLVNHYLHTLKASPHLHDKVEFSVVLSCFNFGLDSQLKELEQCGFNKSECDEIQRALVTLTDNVITDKNSVFHQDIKKIDELEKRQAQIMQSDLNKIDKVYWLIEDCKNFGTLPFAGLARAGFIAIQLLKSMCDSKLITQYDYDSFLHSIKTVSSALLDDSKTMQRDLLIKKYGHLRPGTYDITSKRYDEEPDSYFSTTENFSDTSSKFALSLEQLNNINEALSRSNLSCNAITLFNFIKSAIEAREYGKFIFSRSLSQTLVLIEQLGSQVGFSRDDLAFVDIKEILRLQSTSHSATATLASSITLGKEYYQMCQKIKLPALIRHPCDAQFYQVLAEEPNYVTSGCITAPVCTTVDPNAVTGKIIFIEAADPGFDWLFSYEIAGLVTQFGGLNSHMAIRAQELNVPAVIGAGEWWFKRWKNAKTLKIDCQCQKVHIIS</sequence>
<name>A0A7X5LJ07_9ALTE</name>
<dbReference type="NCBIfam" id="NF004508">
    <property type="entry name" value="PRK05849.1"/>
    <property type="match status" value="1"/>
</dbReference>
<feature type="domain" description="PEP-utilising enzyme mobile" evidence="2">
    <location>
        <begin position="709"/>
        <end position="776"/>
    </location>
</feature>
<reference evidence="4 5" key="1">
    <citation type="submission" date="2020-01" db="EMBL/GenBank/DDBJ databases">
        <authorList>
            <person name="Chen J."/>
            <person name="Zhu S."/>
            <person name="Yang J."/>
        </authorList>
    </citation>
    <scope>NUCLEOTIDE SEQUENCE [LARGE SCALE GENOMIC DNA]</scope>
    <source>
        <strain evidence="4 5">345S023</strain>
    </source>
</reference>
<dbReference type="PANTHER" id="PTHR43615">
    <property type="entry name" value="PHOSPHOENOLPYRUVATE SYNTHASE-RELATED"/>
    <property type="match status" value="1"/>
</dbReference>
<feature type="domain" description="Pyruvate phosphate dikinase AMP/ATP-binding" evidence="3">
    <location>
        <begin position="51"/>
        <end position="114"/>
    </location>
</feature>
<dbReference type="SUPFAM" id="SSF56059">
    <property type="entry name" value="Glutathione synthetase ATP-binding domain-like"/>
    <property type="match status" value="1"/>
</dbReference>
<dbReference type="Gene3D" id="3.30.470.20">
    <property type="entry name" value="ATP-grasp fold, B domain"/>
    <property type="match status" value="1"/>
</dbReference>
<evidence type="ECO:0000259" key="2">
    <source>
        <dbReference type="Pfam" id="PF00391"/>
    </source>
</evidence>
<dbReference type="GO" id="GO:0016301">
    <property type="term" value="F:kinase activity"/>
    <property type="evidence" value="ECO:0007669"/>
    <property type="project" value="InterPro"/>
</dbReference>
<keyword evidence="5" id="KW-1185">Reference proteome</keyword>
<dbReference type="InterPro" id="IPR013815">
    <property type="entry name" value="ATP_grasp_subdomain_1"/>
</dbReference>
<dbReference type="AlphaFoldDB" id="A0A7X5LJ07"/>
<keyword evidence="1" id="KW-0175">Coiled coil</keyword>
<dbReference type="Proteomes" id="UP000470213">
    <property type="component" value="Unassembled WGS sequence"/>
</dbReference>
<accession>A0A7X5LJ07</accession>
<evidence type="ECO:0000256" key="1">
    <source>
        <dbReference type="SAM" id="Coils"/>
    </source>
</evidence>
<dbReference type="InterPro" id="IPR051549">
    <property type="entry name" value="PEP_Utilizing_Enz"/>
</dbReference>
<dbReference type="Pfam" id="PF00391">
    <property type="entry name" value="PEP-utilizers"/>
    <property type="match status" value="1"/>
</dbReference>
<dbReference type="EMBL" id="JAAAWN010000001">
    <property type="protein sequence ID" value="NDV89869.1"/>
    <property type="molecule type" value="Genomic_DNA"/>
</dbReference>
<dbReference type="Gene3D" id="3.50.30.10">
    <property type="entry name" value="Phosphohistidine domain"/>
    <property type="match status" value="1"/>
</dbReference>
<dbReference type="SUPFAM" id="SSF52009">
    <property type="entry name" value="Phosphohistidine domain"/>
    <property type="match status" value="1"/>
</dbReference>
<dbReference type="InterPro" id="IPR008279">
    <property type="entry name" value="PEP-util_enz_mobile_dom"/>
</dbReference>
<evidence type="ECO:0000259" key="3">
    <source>
        <dbReference type="Pfam" id="PF01326"/>
    </source>
</evidence>
<dbReference type="InterPro" id="IPR002192">
    <property type="entry name" value="PPDK_AMP/ATP-bd"/>
</dbReference>
<dbReference type="Gene3D" id="3.30.1490.20">
    <property type="entry name" value="ATP-grasp fold, A domain"/>
    <property type="match status" value="1"/>
</dbReference>
<evidence type="ECO:0000313" key="5">
    <source>
        <dbReference type="Proteomes" id="UP000470213"/>
    </source>
</evidence>
<organism evidence="4 5">
    <name type="scientific">Alteromonas profundi</name>
    <dbReference type="NCBI Taxonomy" id="2696062"/>
    <lineage>
        <taxon>Bacteria</taxon>
        <taxon>Pseudomonadati</taxon>
        <taxon>Pseudomonadota</taxon>
        <taxon>Gammaproteobacteria</taxon>
        <taxon>Alteromonadales</taxon>
        <taxon>Alteromonadaceae</taxon>
        <taxon>Alteromonas/Salinimonas group</taxon>
        <taxon>Alteromonas</taxon>
    </lineage>
</organism>
<dbReference type="PANTHER" id="PTHR43615:SF1">
    <property type="entry name" value="PPDK_N DOMAIN-CONTAINING PROTEIN"/>
    <property type="match status" value="1"/>
</dbReference>
<comment type="caution">
    <text evidence="4">The sequence shown here is derived from an EMBL/GenBank/DDBJ whole genome shotgun (WGS) entry which is preliminary data.</text>
</comment>
<gene>
    <name evidence="4" type="ORF">GTH32_01495</name>
</gene>
<dbReference type="InterPro" id="IPR036637">
    <property type="entry name" value="Phosphohistidine_dom_sf"/>
</dbReference>
<proteinExistence type="predicted"/>
<dbReference type="RefSeq" id="WP_163083456.1">
    <property type="nucleotide sequence ID" value="NZ_JAAAWN010000001.1"/>
</dbReference>
<evidence type="ECO:0000313" key="4">
    <source>
        <dbReference type="EMBL" id="NDV89869.1"/>
    </source>
</evidence>
<dbReference type="Pfam" id="PF01326">
    <property type="entry name" value="PPDK_N"/>
    <property type="match status" value="1"/>
</dbReference>
<keyword evidence="4" id="KW-0670">Pyruvate</keyword>
<feature type="coiled-coil region" evidence="1">
    <location>
        <begin position="222"/>
        <end position="256"/>
    </location>
</feature>
<dbReference type="GO" id="GO:0005524">
    <property type="term" value="F:ATP binding"/>
    <property type="evidence" value="ECO:0007669"/>
    <property type="project" value="InterPro"/>
</dbReference>
<protein>
    <submittedName>
        <fullName evidence="4">Phosphoenolpyruvate synthase</fullName>
    </submittedName>
</protein>